<dbReference type="PANTHER" id="PTHR11070">
    <property type="entry name" value="UVRD / RECB / PCRA DNA HELICASE FAMILY MEMBER"/>
    <property type="match status" value="1"/>
</dbReference>
<reference evidence="15 16" key="1">
    <citation type="submission" date="2017-05" db="EMBL/GenBank/DDBJ databases">
        <authorList>
            <person name="Song R."/>
            <person name="Chenine A.L."/>
            <person name="Ruprecht R.M."/>
        </authorList>
    </citation>
    <scope>NUCLEOTIDE SEQUENCE [LARGE SCALE GENOMIC DNA]</scope>
    <source>
        <strain evidence="15 16">DSM 26136</strain>
    </source>
</reference>
<evidence type="ECO:0000256" key="7">
    <source>
        <dbReference type="ARBA" id="ARBA00023235"/>
    </source>
</evidence>
<organism evidence="15 16">
    <name type="scientific">Comamonas serinivorans</name>
    <dbReference type="NCBI Taxonomy" id="1082851"/>
    <lineage>
        <taxon>Bacteria</taxon>
        <taxon>Pseudomonadati</taxon>
        <taxon>Pseudomonadota</taxon>
        <taxon>Betaproteobacteria</taxon>
        <taxon>Burkholderiales</taxon>
        <taxon>Comamonadaceae</taxon>
        <taxon>Comamonas</taxon>
    </lineage>
</organism>
<dbReference type="EMBL" id="CP021455">
    <property type="protein sequence ID" value="ARU06728.1"/>
    <property type="molecule type" value="Genomic_DNA"/>
</dbReference>
<keyword evidence="16" id="KW-1185">Reference proteome</keyword>
<evidence type="ECO:0000259" key="14">
    <source>
        <dbReference type="PROSITE" id="PS51217"/>
    </source>
</evidence>
<dbReference type="PROSITE" id="PS51198">
    <property type="entry name" value="UVRD_HELICASE_ATP_BIND"/>
    <property type="match status" value="1"/>
</dbReference>
<evidence type="ECO:0000313" key="16">
    <source>
        <dbReference type="Proteomes" id="UP000196138"/>
    </source>
</evidence>
<evidence type="ECO:0000256" key="6">
    <source>
        <dbReference type="ARBA" id="ARBA00023125"/>
    </source>
</evidence>
<evidence type="ECO:0000256" key="10">
    <source>
        <dbReference type="ARBA" id="ARBA00034923"/>
    </source>
</evidence>
<dbReference type="Pfam" id="PF00580">
    <property type="entry name" value="UvrD-helicase"/>
    <property type="match status" value="1"/>
</dbReference>
<keyword evidence="4 12" id="KW-0347">Helicase</keyword>
<keyword evidence="7" id="KW-0413">Isomerase</keyword>
<evidence type="ECO:0000259" key="13">
    <source>
        <dbReference type="PROSITE" id="PS51198"/>
    </source>
</evidence>
<comment type="similarity">
    <text evidence="1">Belongs to the helicase family. UvrD subfamily.</text>
</comment>
<dbReference type="GO" id="GO:0043138">
    <property type="term" value="F:3'-5' DNA helicase activity"/>
    <property type="evidence" value="ECO:0007669"/>
    <property type="project" value="UniProtKB-EC"/>
</dbReference>
<dbReference type="Proteomes" id="UP000196138">
    <property type="component" value="Chromosome"/>
</dbReference>
<dbReference type="OrthoDB" id="5905204at2"/>
<comment type="catalytic activity">
    <reaction evidence="11">
        <text>ATP + H2O = ADP + phosphate + H(+)</text>
        <dbReference type="Rhea" id="RHEA:13065"/>
        <dbReference type="ChEBI" id="CHEBI:15377"/>
        <dbReference type="ChEBI" id="CHEBI:15378"/>
        <dbReference type="ChEBI" id="CHEBI:30616"/>
        <dbReference type="ChEBI" id="CHEBI:43474"/>
        <dbReference type="ChEBI" id="CHEBI:456216"/>
        <dbReference type="EC" id="5.6.2.4"/>
    </reaction>
</comment>
<dbReference type="GO" id="GO:0003677">
    <property type="term" value="F:DNA binding"/>
    <property type="evidence" value="ECO:0007669"/>
    <property type="project" value="UniProtKB-KW"/>
</dbReference>
<dbReference type="GO" id="GO:0016887">
    <property type="term" value="F:ATP hydrolysis activity"/>
    <property type="evidence" value="ECO:0007669"/>
    <property type="project" value="RHEA"/>
</dbReference>
<evidence type="ECO:0000313" key="15">
    <source>
        <dbReference type="EMBL" id="ARU06728.1"/>
    </source>
</evidence>
<dbReference type="CDD" id="cd18807">
    <property type="entry name" value="SF1_C_UvrD"/>
    <property type="match status" value="1"/>
</dbReference>
<keyword evidence="6" id="KW-0238">DNA-binding</keyword>
<dbReference type="InterPro" id="IPR027417">
    <property type="entry name" value="P-loop_NTPase"/>
</dbReference>
<protein>
    <recommendedName>
        <fullName evidence="9">DNA 3'-5' helicase</fullName>
        <ecNumber evidence="9">5.6.2.4</ecNumber>
    </recommendedName>
    <alternativeName>
        <fullName evidence="10">DNA 3'-5' helicase II</fullName>
    </alternativeName>
</protein>
<dbReference type="GO" id="GO:0033202">
    <property type="term" value="C:DNA helicase complex"/>
    <property type="evidence" value="ECO:0007669"/>
    <property type="project" value="TreeGrafter"/>
</dbReference>
<dbReference type="InterPro" id="IPR000212">
    <property type="entry name" value="DNA_helicase_UvrD/REP"/>
</dbReference>
<dbReference type="Pfam" id="PF21196">
    <property type="entry name" value="PcrA_UvrD_tudor"/>
    <property type="match status" value="1"/>
</dbReference>
<dbReference type="Pfam" id="PF13361">
    <property type="entry name" value="UvrD_C"/>
    <property type="match status" value="1"/>
</dbReference>
<dbReference type="SUPFAM" id="SSF52540">
    <property type="entry name" value="P-loop containing nucleoside triphosphate hydrolases"/>
    <property type="match status" value="1"/>
</dbReference>
<dbReference type="GO" id="GO:0000725">
    <property type="term" value="P:recombinational repair"/>
    <property type="evidence" value="ECO:0007669"/>
    <property type="project" value="TreeGrafter"/>
</dbReference>
<dbReference type="PANTHER" id="PTHR11070:SF2">
    <property type="entry name" value="ATP-DEPENDENT DNA HELICASE SRS2"/>
    <property type="match status" value="1"/>
</dbReference>
<feature type="binding site" evidence="12">
    <location>
        <begin position="53"/>
        <end position="60"/>
    </location>
    <ligand>
        <name>ATP</name>
        <dbReference type="ChEBI" id="CHEBI:30616"/>
    </ligand>
</feature>
<evidence type="ECO:0000256" key="8">
    <source>
        <dbReference type="ARBA" id="ARBA00034617"/>
    </source>
</evidence>
<dbReference type="GO" id="GO:0005524">
    <property type="term" value="F:ATP binding"/>
    <property type="evidence" value="ECO:0007669"/>
    <property type="project" value="UniProtKB-UniRule"/>
</dbReference>
<keyword evidence="2 12" id="KW-0547">Nucleotide-binding</keyword>
<dbReference type="InterPro" id="IPR014016">
    <property type="entry name" value="UvrD-like_ATP-bd"/>
</dbReference>
<evidence type="ECO:0000256" key="11">
    <source>
        <dbReference type="ARBA" id="ARBA00048988"/>
    </source>
</evidence>
<evidence type="ECO:0000256" key="5">
    <source>
        <dbReference type="ARBA" id="ARBA00022840"/>
    </source>
</evidence>
<dbReference type="GO" id="GO:0005829">
    <property type="term" value="C:cytosol"/>
    <property type="evidence" value="ECO:0007669"/>
    <property type="project" value="TreeGrafter"/>
</dbReference>
<dbReference type="EC" id="5.6.2.4" evidence="9"/>
<evidence type="ECO:0000256" key="2">
    <source>
        <dbReference type="ARBA" id="ARBA00022741"/>
    </source>
</evidence>
<dbReference type="InterPro" id="IPR014017">
    <property type="entry name" value="DNA_helicase_UvrD-like_C"/>
</dbReference>
<evidence type="ECO:0000256" key="9">
    <source>
        <dbReference type="ARBA" id="ARBA00034808"/>
    </source>
</evidence>
<accession>A0A1Y0ET70</accession>
<keyword evidence="5 12" id="KW-0067">ATP-binding</keyword>
<evidence type="ECO:0000256" key="1">
    <source>
        <dbReference type="ARBA" id="ARBA00009922"/>
    </source>
</evidence>
<dbReference type="InterPro" id="IPR013986">
    <property type="entry name" value="DExx_box_DNA_helicase_dom_sf"/>
</dbReference>
<dbReference type="KEGG" id="cser:CCO03_07735"/>
<keyword evidence="3 12" id="KW-0378">Hydrolase</keyword>
<feature type="domain" description="UvrD-like helicase ATP-binding" evidence="13">
    <location>
        <begin position="32"/>
        <end position="309"/>
    </location>
</feature>
<dbReference type="CDD" id="cd17932">
    <property type="entry name" value="DEXQc_UvrD"/>
    <property type="match status" value="1"/>
</dbReference>
<evidence type="ECO:0000256" key="4">
    <source>
        <dbReference type="ARBA" id="ARBA00022806"/>
    </source>
</evidence>
<dbReference type="PROSITE" id="PS51217">
    <property type="entry name" value="UVRD_HELICASE_CTER"/>
    <property type="match status" value="1"/>
</dbReference>
<dbReference type="Gene3D" id="1.10.486.10">
    <property type="entry name" value="PCRA, domain 4"/>
    <property type="match status" value="2"/>
</dbReference>
<dbReference type="Gene3D" id="3.40.50.300">
    <property type="entry name" value="P-loop containing nucleotide triphosphate hydrolases"/>
    <property type="match status" value="3"/>
</dbReference>
<dbReference type="Gene3D" id="1.10.10.160">
    <property type="match status" value="1"/>
</dbReference>
<gene>
    <name evidence="15" type="ORF">CCO03_07735</name>
</gene>
<evidence type="ECO:0000256" key="3">
    <source>
        <dbReference type="ARBA" id="ARBA00022801"/>
    </source>
</evidence>
<dbReference type="AlphaFoldDB" id="A0A1Y0ET70"/>
<evidence type="ECO:0000256" key="12">
    <source>
        <dbReference type="PROSITE-ProRule" id="PRU00560"/>
    </source>
</evidence>
<name>A0A1Y0ET70_9BURK</name>
<feature type="domain" description="UvrD-like helicase C-terminal" evidence="14">
    <location>
        <begin position="310"/>
        <end position="635"/>
    </location>
</feature>
<sequence>MRRPGAVSISMTFDLFSSPEPTPSPAPSPLLDGLNAEQAAAVTLPDAHALILAGAGSGKTRVLTTRIAWLLHMGRVSPGGILAVTFTNKAAREMQARLGAMLPLNIRGMWMGTFHGLCNRMLRAHHQAAQLPATFQILDMQDQQSAIKRLIKQFGVDEERFPPKQVMWFINGCKEEGMRPGDVSVRDEESRKKVELYQLYQDQCQREGVVDFAELLLRSYELLRDHAPIRDHYQRRFRHILVDEFQDTNRLQYLWLKQLAGTGSSVFAVGDDDQSIYAFRGARVGNMADFVREFDVQHQIKLEENYRSHGHILDSANALIAHNTQRLGKNLRTAQGAGEPVRVFEAPSDLAEAAWLVDEMKHLSRDDGVPLHEIAVLYRSNAQSRVIETALAQSGLAYRVYGGLRFFERAEIKHALAYLRLLETPSDDTSFLRVVNFPARGIGARSIEALQTQARALGLPLYTAAKGMTGRAGTLLQSFVALIEVMREQAQGLSLREVVDLMLEQSGLVEHYRGERDGGDRIENLQELASAAEAFVRLEGFHTDQAALPTTSEGVTLTQGLASQGLSGDALDQAMLESRDAPGGQPAPDYVDLDTGETLSPLAAFLTHAALEAGDNQAQAGQDAVQLMTVHASKGLEFDVVFITGLEEGLFPHENSAADTAGLEEERRLMYVAITRARQRLYLSHTQTRLLHGQSRYNFRSRFLDEVPSECVQWLTPKSGGFGSGVGASLAHGGQYGRMPAWSKDSGFGRSASNAYPGQPAWSAPNLTNAPLERPPVQTSAGQALRAGMQVFHNKFGEGKVLAVEGSGTDGKAQVSFTRHGTKWLSLAVAKLTVVET</sequence>
<comment type="catalytic activity">
    <reaction evidence="8">
        <text>Couples ATP hydrolysis with the unwinding of duplex DNA by translocating in the 3'-5' direction.</text>
        <dbReference type="EC" id="5.6.2.4"/>
    </reaction>
</comment>
<proteinExistence type="inferred from homology"/>